<accession>A0A1H6LPQ3</accession>
<evidence type="ECO:0000313" key="3">
    <source>
        <dbReference type="Proteomes" id="UP000183190"/>
    </source>
</evidence>
<feature type="transmembrane region" description="Helical" evidence="1">
    <location>
        <begin position="21"/>
        <end position="39"/>
    </location>
</feature>
<gene>
    <name evidence="2" type="ORF">SAMN02910265_03187</name>
</gene>
<feature type="transmembrane region" description="Helical" evidence="1">
    <location>
        <begin position="229"/>
        <end position="250"/>
    </location>
</feature>
<evidence type="ECO:0000313" key="2">
    <source>
        <dbReference type="EMBL" id="SEH88320.1"/>
    </source>
</evidence>
<dbReference type="GO" id="GO:0140359">
    <property type="term" value="F:ABC-type transporter activity"/>
    <property type="evidence" value="ECO:0007669"/>
    <property type="project" value="InterPro"/>
</dbReference>
<feature type="transmembrane region" description="Helical" evidence="1">
    <location>
        <begin position="154"/>
        <end position="175"/>
    </location>
</feature>
<feature type="transmembrane region" description="Helical" evidence="1">
    <location>
        <begin position="78"/>
        <end position="95"/>
    </location>
</feature>
<reference evidence="2 3" key="1">
    <citation type="submission" date="2016-10" db="EMBL/GenBank/DDBJ databases">
        <authorList>
            <person name="de Groot N.N."/>
        </authorList>
    </citation>
    <scope>NUCLEOTIDE SEQUENCE [LARGE SCALE GENOMIC DNA]</scope>
    <source>
        <strain evidence="2 3">YAD2003</strain>
    </source>
</reference>
<dbReference type="AlphaFoldDB" id="A0A1H6LPQ3"/>
<proteinExistence type="predicted"/>
<dbReference type="GO" id="GO:0005886">
    <property type="term" value="C:plasma membrane"/>
    <property type="evidence" value="ECO:0007669"/>
    <property type="project" value="UniProtKB-SubCell"/>
</dbReference>
<evidence type="ECO:0000256" key="1">
    <source>
        <dbReference type="SAM" id="Phobius"/>
    </source>
</evidence>
<dbReference type="Pfam" id="PF12679">
    <property type="entry name" value="ABC2_membrane_2"/>
    <property type="match status" value="1"/>
</dbReference>
<dbReference type="RefSeq" id="WP_074719153.1">
    <property type="nucleotide sequence ID" value="NZ_FNWV01000026.1"/>
</dbReference>
<dbReference type="EMBL" id="FNWV01000026">
    <property type="protein sequence ID" value="SEH88320.1"/>
    <property type="molecule type" value="Genomic_DNA"/>
</dbReference>
<keyword evidence="1" id="KW-1133">Transmembrane helix</keyword>
<organism evidence="2 3">
    <name type="scientific">Ruminococcus flavefaciens</name>
    <dbReference type="NCBI Taxonomy" id="1265"/>
    <lineage>
        <taxon>Bacteria</taxon>
        <taxon>Bacillati</taxon>
        <taxon>Bacillota</taxon>
        <taxon>Clostridia</taxon>
        <taxon>Eubacteriales</taxon>
        <taxon>Oscillospiraceae</taxon>
        <taxon>Ruminococcus</taxon>
    </lineage>
</organism>
<name>A0A1H6LPQ3_RUMFL</name>
<protein>
    <submittedName>
        <fullName evidence="2">ABC-2 type transport system permease protein</fullName>
    </submittedName>
</protein>
<dbReference type="PANTHER" id="PTHR37305:SF1">
    <property type="entry name" value="MEMBRANE PROTEIN"/>
    <property type="match status" value="1"/>
</dbReference>
<dbReference type="PANTHER" id="PTHR37305">
    <property type="entry name" value="INTEGRAL MEMBRANE PROTEIN-RELATED"/>
    <property type="match status" value="1"/>
</dbReference>
<dbReference type="OrthoDB" id="4187110at2"/>
<dbReference type="Proteomes" id="UP000183190">
    <property type="component" value="Unassembled WGS sequence"/>
</dbReference>
<sequence length="256" mass="28529">MKGFKAFFKKEIKELIRTKRLMILLGVFILVGIMNPAIAKLTPLLLEKMSDEFASQGITLNAVKVSAVDSWSQFAKNASTVLIVTLIIFSGIYTSEYSKGTLIPLLTKGLSRSSVVLSKLAVMLLTWSIGIWLCYGITYFYSDFYWDNSVVKELFFAAFCWWLFGVFMISIIVFFSSFTNSGIQVMLCTGAVYFVISLLGMYSKIKNNLPICLTDSVSLYKGESVPGDYLGAVVITAILSADLIFLSLPITHKRQI</sequence>
<keyword evidence="1" id="KW-0472">Membrane</keyword>
<feature type="transmembrane region" description="Helical" evidence="1">
    <location>
        <begin position="116"/>
        <end position="142"/>
    </location>
</feature>
<keyword evidence="1" id="KW-0812">Transmembrane</keyword>
<feature type="transmembrane region" description="Helical" evidence="1">
    <location>
        <begin position="182"/>
        <end position="202"/>
    </location>
</feature>